<sequence length="209" mass="23685">MAKGNIIIDPYNPDKLKTVSYDLALGSCYYASFPESESNGFIYNPWDEKSVREFWGEPRHAKTAGELFNDSQIPNGIRAEDKVIILKPNELVLCHTGEFIGGKFRTTGMMKARSSMGRSGISVCKCAGWGDVGYTNRWTMEIQNGLPILNILIVGESVAQLVFFQVDPVDKDDYVSESGKYQTETDLEKIKKNWKPEDMLPKLWKDREK</sequence>
<name>A0A0G0SEA3_9BACT</name>
<dbReference type="Gene3D" id="2.70.40.10">
    <property type="match status" value="1"/>
</dbReference>
<evidence type="ECO:0000313" key="3">
    <source>
        <dbReference type="EMBL" id="KKR63253.1"/>
    </source>
</evidence>
<dbReference type="GO" id="GO:0006229">
    <property type="term" value="P:dUTP biosynthetic process"/>
    <property type="evidence" value="ECO:0007669"/>
    <property type="project" value="InterPro"/>
</dbReference>
<keyword evidence="1" id="KW-0378">Hydrolase</keyword>
<protein>
    <recommendedName>
        <fullName evidence="5">Deoxycytidine triphosphate deaminase</fullName>
    </recommendedName>
</protein>
<organism evidence="3 4">
    <name type="scientific">Candidatus Woesebacteria bacterium GW2011_GWA1_40_45</name>
    <dbReference type="NCBI Taxonomy" id="1618554"/>
    <lineage>
        <taxon>Bacteria</taxon>
        <taxon>Candidatus Woeseibacteriota</taxon>
    </lineage>
</organism>
<gene>
    <name evidence="3" type="ORF">UU03_C0008G0003</name>
</gene>
<dbReference type="CDD" id="cd07557">
    <property type="entry name" value="trimeric_dUTPase"/>
    <property type="match status" value="1"/>
</dbReference>
<proteinExistence type="predicted"/>
<dbReference type="InterPro" id="IPR011962">
    <property type="entry name" value="dCTP_deaminase"/>
</dbReference>
<dbReference type="Proteomes" id="UP000034613">
    <property type="component" value="Unassembled WGS sequence"/>
</dbReference>
<dbReference type="InterPro" id="IPR033704">
    <property type="entry name" value="dUTPase_trimeric"/>
</dbReference>
<dbReference type="SUPFAM" id="SSF51283">
    <property type="entry name" value="dUTPase-like"/>
    <property type="match status" value="1"/>
</dbReference>
<evidence type="ECO:0000256" key="2">
    <source>
        <dbReference type="ARBA" id="ARBA00023080"/>
    </source>
</evidence>
<evidence type="ECO:0008006" key="5">
    <source>
        <dbReference type="Google" id="ProtNLM"/>
    </source>
</evidence>
<evidence type="ECO:0000313" key="4">
    <source>
        <dbReference type="Proteomes" id="UP000034613"/>
    </source>
</evidence>
<dbReference type="AlphaFoldDB" id="A0A0G0SEA3"/>
<evidence type="ECO:0000256" key="1">
    <source>
        <dbReference type="ARBA" id="ARBA00022801"/>
    </source>
</evidence>
<dbReference type="GO" id="GO:0008829">
    <property type="term" value="F:dCTP deaminase activity"/>
    <property type="evidence" value="ECO:0007669"/>
    <property type="project" value="InterPro"/>
</dbReference>
<comment type="caution">
    <text evidence="3">The sequence shown here is derived from an EMBL/GenBank/DDBJ whole genome shotgun (WGS) entry which is preliminary data.</text>
</comment>
<dbReference type="EMBL" id="LBZB01000008">
    <property type="protein sequence ID" value="KKR63253.1"/>
    <property type="molecule type" value="Genomic_DNA"/>
</dbReference>
<accession>A0A0G0SEA3</accession>
<reference evidence="3 4" key="1">
    <citation type="journal article" date="2015" name="Nature">
        <title>rRNA introns, odd ribosomes, and small enigmatic genomes across a large radiation of phyla.</title>
        <authorList>
            <person name="Brown C.T."/>
            <person name="Hug L.A."/>
            <person name="Thomas B.C."/>
            <person name="Sharon I."/>
            <person name="Castelle C.J."/>
            <person name="Singh A."/>
            <person name="Wilkins M.J."/>
            <person name="Williams K.H."/>
            <person name="Banfield J.F."/>
        </authorList>
    </citation>
    <scope>NUCLEOTIDE SEQUENCE [LARGE SCALE GENOMIC DNA]</scope>
</reference>
<dbReference type="PANTHER" id="PTHR42680">
    <property type="entry name" value="DCTP DEAMINASE"/>
    <property type="match status" value="1"/>
</dbReference>
<dbReference type="InterPro" id="IPR036157">
    <property type="entry name" value="dUTPase-like_sf"/>
</dbReference>
<dbReference type="PANTHER" id="PTHR42680:SF2">
    <property type="entry name" value="DCTP DEAMINASE"/>
    <property type="match status" value="1"/>
</dbReference>
<keyword evidence="2" id="KW-0546">Nucleotide metabolism</keyword>
<dbReference type="Pfam" id="PF22769">
    <property type="entry name" value="DCD"/>
    <property type="match status" value="1"/>
</dbReference>